<dbReference type="AlphaFoldDB" id="A0A6M3KPN2"/>
<dbReference type="EMBL" id="MT141523">
    <property type="protein sequence ID" value="QJA64656.1"/>
    <property type="molecule type" value="Genomic_DNA"/>
</dbReference>
<name>A0A6M3KPN2_9ZZZZ</name>
<proteinExistence type="predicted"/>
<organism evidence="2">
    <name type="scientific">viral metagenome</name>
    <dbReference type="NCBI Taxonomy" id="1070528"/>
    <lineage>
        <taxon>unclassified sequences</taxon>
        <taxon>metagenomes</taxon>
        <taxon>organismal metagenomes</taxon>
    </lineage>
</organism>
<accession>A0A6M3KPN2</accession>
<sequence>MAPTTYADFVYALEATDITGVQKQFFKGMPDSLSTAQLPCQWVQLPAGEEPILTFQTQGGWPTLTATLVVVINPIAQDLRGNNFDASLAMMDNISSALRSAAPLTYAKAGLINWEMRLEIVEVAGTLYWAILTDVTGRG</sequence>
<evidence type="ECO:0000313" key="1">
    <source>
        <dbReference type="EMBL" id="QJA64656.1"/>
    </source>
</evidence>
<reference evidence="2" key="1">
    <citation type="submission" date="2020-03" db="EMBL/GenBank/DDBJ databases">
        <title>The deep terrestrial virosphere.</title>
        <authorList>
            <person name="Holmfeldt K."/>
            <person name="Nilsson E."/>
            <person name="Simone D."/>
            <person name="Lopez-Fernandez M."/>
            <person name="Wu X."/>
            <person name="de Brujin I."/>
            <person name="Lundin D."/>
            <person name="Andersson A."/>
            <person name="Bertilsson S."/>
            <person name="Dopson M."/>
        </authorList>
    </citation>
    <scope>NUCLEOTIDE SEQUENCE</scope>
    <source>
        <strain evidence="2">MM415A00233</strain>
        <strain evidence="1">MM415B00478</strain>
    </source>
</reference>
<protein>
    <submittedName>
        <fullName evidence="2">Uncharacterized protein</fullName>
    </submittedName>
</protein>
<gene>
    <name evidence="2" type="ORF">MM415A00233_0018</name>
    <name evidence="1" type="ORF">MM415B00478_0053</name>
</gene>
<dbReference type="EMBL" id="MT142522">
    <property type="protein sequence ID" value="QJA84016.1"/>
    <property type="molecule type" value="Genomic_DNA"/>
</dbReference>
<evidence type="ECO:0000313" key="2">
    <source>
        <dbReference type="EMBL" id="QJA84016.1"/>
    </source>
</evidence>